<keyword evidence="5" id="KW-0808">Transferase</keyword>
<dbReference type="GeneID" id="19323533"/>
<evidence type="ECO:0000256" key="1">
    <source>
        <dbReference type="ARBA" id="ARBA00004685"/>
    </source>
</evidence>
<dbReference type="FunFam" id="3.30.2130.10:FF:000001">
    <property type="entry name" value="Bifunctional aspartokinase/homoserine dehydrogenase"/>
    <property type="match status" value="1"/>
</dbReference>
<dbReference type="GO" id="GO:0004072">
    <property type="term" value="F:aspartate kinase activity"/>
    <property type="evidence" value="ECO:0007669"/>
    <property type="project" value="UniProtKB-EC"/>
</dbReference>
<dbReference type="SUPFAM" id="SSF55021">
    <property type="entry name" value="ACT-like"/>
    <property type="match status" value="2"/>
</dbReference>
<dbReference type="GO" id="GO:0005829">
    <property type="term" value="C:cytosol"/>
    <property type="evidence" value="ECO:0007669"/>
    <property type="project" value="TreeGrafter"/>
</dbReference>
<dbReference type="HOGENOM" id="CLU_1483000_0_0_1"/>
<evidence type="ECO:0000313" key="13">
    <source>
        <dbReference type="Proteomes" id="UP000014074"/>
    </source>
</evidence>
<dbReference type="KEGG" id="tmn:UCRPA7_3208"/>
<reference evidence="13" key="1">
    <citation type="journal article" date="2013" name="Genome Announc.">
        <title>Draft genome sequence of the ascomycete Phaeoacremonium aleophilum strain UCR-PA7, a causal agent of the esca disease complex in grapevines.</title>
        <authorList>
            <person name="Blanco-Ulate B."/>
            <person name="Rolshausen P."/>
            <person name="Cantu D."/>
        </authorList>
    </citation>
    <scope>NUCLEOTIDE SEQUENCE [LARGE SCALE GENOMIC DNA]</scope>
    <source>
        <strain evidence="13">UCR-PA7</strain>
    </source>
</reference>
<keyword evidence="7 12" id="KW-0418">Kinase</keyword>
<evidence type="ECO:0000256" key="10">
    <source>
        <dbReference type="ARBA" id="ARBA00083304"/>
    </source>
</evidence>
<dbReference type="Gene3D" id="3.30.2130.10">
    <property type="entry name" value="VC0802-like"/>
    <property type="match status" value="1"/>
</dbReference>
<evidence type="ECO:0000313" key="12">
    <source>
        <dbReference type="EMBL" id="EOO01275.1"/>
    </source>
</evidence>
<organism evidence="12 13">
    <name type="scientific">Phaeoacremonium minimum (strain UCR-PA7)</name>
    <name type="common">Esca disease fungus</name>
    <name type="synonym">Togninia minima</name>
    <dbReference type="NCBI Taxonomy" id="1286976"/>
    <lineage>
        <taxon>Eukaryota</taxon>
        <taxon>Fungi</taxon>
        <taxon>Dikarya</taxon>
        <taxon>Ascomycota</taxon>
        <taxon>Pezizomycotina</taxon>
        <taxon>Sordariomycetes</taxon>
        <taxon>Sordariomycetidae</taxon>
        <taxon>Togniniales</taxon>
        <taxon>Togniniaceae</taxon>
        <taxon>Phaeoacremonium</taxon>
    </lineage>
</organism>
<protein>
    <recommendedName>
        <fullName evidence="9">Aspartate kinase FUB3</fullName>
        <ecNumber evidence="3">2.7.2.4</ecNumber>
    </recommendedName>
    <alternativeName>
        <fullName evidence="10">Fusaric acid biosynthesis protein 3</fullName>
    </alternativeName>
</protein>
<evidence type="ECO:0000256" key="4">
    <source>
        <dbReference type="ARBA" id="ARBA00022553"/>
    </source>
</evidence>
<evidence type="ECO:0000256" key="8">
    <source>
        <dbReference type="ARBA" id="ARBA00022840"/>
    </source>
</evidence>
<dbReference type="RefSeq" id="XP_007914000.1">
    <property type="nucleotide sequence ID" value="XM_007915809.1"/>
</dbReference>
<dbReference type="PANTHER" id="PTHR21499:SF59">
    <property type="entry name" value="ASPARTOKINASE"/>
    <property type="match status" value="1"/>
</dbReference>
<evidence type="ECO:0000256" key="5">
    <source>
        <dbReference type="ARBA" id="ARBA00022679"/>
    </source>
</evidence>
<dbReference type="eggNOG" id="KOG0456">
    <property type="taxonomic scope" value="Eukaryota"/>
</dbReference>
<dbReference type="Pfam" id="PF22468">
    <property type="entry name" value="ACT_9"/>
    <property type="match status" value="1"/>
</dbReference>
<dbReference type="InterPro" id="IPR045865">
    <property type="entry name" value="ACT-like_dom_sf"/>
</dbReference>
<gene>
    <name evidence="12" type="ORF">UCRPA7_3208</name>
</gene>
<sequence length="182" mass="20231">MLENGYHGEQQERRRPTAVTVKDFIILVNVVCNRNTKSQGFLAGVFNKLEENKMLVDLVTTSEGNVSLAMQSSDGTENQQRRLKGDLEEFGKVSISENMSIVTVVGHKMRNMVGISSEILSALASAKINIYLVSQGASEINVSLVVRAEDAILAMNVIHAKVLKIPTHWEQENNFIKGPWLY</sequence>
<keyword evidence="6" id="KW-0547">Nucleotide-binding</keyword>
<evidence type="ECO:0000256" key="2">
    <source>
        <dbReference type="ARBA" id="ARBA00010122"/>
    </source>
</evidence>
<dbReference type="GO" id="GO:0009090">
    <property type="term" value="P:homoserine biosynthetic process"/>
    <property type="evidence" value="ECO:0007669"/>
    <property type="project" value="TreeGrafter"/>
</dbReference>
<evidence type="ECO:0000256" key="3">
    <source>
        <dbReference type="ARBA" id="ARBA00013059"/>
    </source>
</evidence>
<keyword evidence="13" id="KW-1185">Reference proteome</keyword>
<dbReference type="CDD" id="cd04892">
    <property type="entry name" value="ACT_AK-like_2"/>
    <property type="match status" value="1"/>
</dbReference>
<dbReference type="InterPro" id="IPR054352">
    <property type="entry name" value="ACT_Aspartokinase"/>
</dbReference>
<keyword evidence="4" id="KW-0597">Phosphoprotein</keyword>
<dbReference type="Proteomes" id="UP000014074">
    <property type="component" value="Unassembled WGS sequence"/>
</dbReference>
<dbReference type="AlphaFoldDB" id="R8BPP7"/>
<name>R8BPP7_PHAM7</name>
<dbReference type="EMBL" id="KB933036">
    <property type="protein sequence ID" value="EOO01275.1"/>
    <property type="molecule type" value="Genomic_DNA"/>
</dbReference>
<evidence type="ECO:0000259" key="11">
    <source>
        <dbReference type="PROSITE" id="PS51671"/>
    </source>
</evidence>
<accession>R8BPP7</accession>
<dbReference type="OrthoDB" id="4323675at2759"/>
<comment type="pathway">
    <text evidence="1">Mycotoxin biosynthesis.</text>
</comment>
<evidence type="ECO:0000256" key="9">
    <source>
        <dbReference type="ARBA" id="ARBA00073087"/>
    </source>
</evidence>
<evidence type="ECO:0000256" key="7">
    <source>
        <dbReference type="ARBA" id="ARBA00022777"/>
    </source>
</evidence>
<dbReference type="PANTHER" id="PTHR21499">
    <property type="entry name" value="ASPARTATE KINASE"/>
    <property type="match status" value="1"/>
</dbReference>
<dbReference type="PROSITE" id="PS51671">
    <property type="entry name" value="ACT"/>
    <property type="match status" value="1"/>
</dbReference>
<keyword evidence="8" id="KW-0067">ATP-binding</keyword>
<dbReference type="EC" id="2.7.2.4" evidence="3"/>
<dbReference type="GO" id="GO:0009089">
    <property type="term" value="P:lysine biosynthetic process via diaminopimelate"/>
    <property type="evidence" value="ECO:0007669"/>
    <property type="project" value="TreeGrafter"/>
</dbReference>
<feature type="domain" description="ACT" evidence="11">
    <location>
        <begin position="104"/>
        <end position="182"/>
    </location>
</feature>
<dbReference type="InterPro" id="IPR002912">
    <property type="entry name" value="ACT_dom"/>
</dbReference>
<comment type="similarity">
    <text evidence="2">Belongs to the aspartokinase family.</text>
</comment>
<proteinExistence type="inferred from homology"/>
<evidence type="ECO:0000256" key="6">
    <source>
        <dbReference type="ARBA" id="ARBA00022741"/>
    </source>
</evidence>
<dbReference type="GO" id="GO:0005524">
    <property type="term" value="F:ATP binding"/>
    <property type="evidence" value="ECO:0007669"/>
    <property type="project" value="UniProtKB-KW"/>
</dbReference>